<accession>A0A3R8TQ77</accession>
<dbReference type="Gene3D" id="3.30.750.24">
    <property type="entry name" value="STAS domain"/>
    <property type="match status" value="1"/>
</dbReference>
<evidence type="ECO:0000313" key="2">
    <source>
        <dbReference type="EMBL" id="RRS02364.1"/>
    </source>
</evidence>
<dbReference type="RefSeq" id="WP_125245184.1">
    <property type="nucleotide sequence ID" value="NZ_RSED01000024.1"/>
</dbReference>
<protein>
    <submittedName>
        <fullName evidence="2">Anti-sigma factor antagonist</fullName>
    </submittedName>
</protein>
<sequence length="107" mass="11434">MKTRATIALEGDITIYRAVELHRRLQLALSQPGTRLDMDLSAVTDLDSAGVQLLMAAKRAAEATGGSLVLAGHSPAVVDVFEMMNLAGFFGDPIVMGSQTTHEEHAR</sequence>
<feature type="domain" description="STAS" evidence="1">
    <location>
        <begin position="1"/>
        <end position="107"/>
    </location>
</feature>
<dbReference type="InterPro" id="IPR052746">
    <property type="entry name" value="MlaB_ABC_Transporter"/>
</dbReference>
<dbReference type="Proteomes" id="UP000269265">
    <property type="component" value="Unassembled WGS sequence"/>
</dbReference>
<dbReference type="InterPro" id="IPR058548">
    <property type="entry name" value="MlaB-like_STAS"/>
</dbReference>
<dbReference type="PANTHER" id="PTHR35849:SF2">
    <property type="entry name" value="BLR2341 PROTEIN"/>
    <property type="match status" value="1"/>
</dbReference>
<evidence type="ECO:0000313" key="3">
    <source>
        <dbReference type="Proteomes" id="UP000269265"/>
    </source>
</evidence>
<keyword evidence="3" id="KW-1185">Reference proteome</keyword>
<dbReference type="PANTHER" id="PTHR35849">
    <property type="entry name" value="BLR2341 PROTEIN"/>
    <property type="match status" value="1"/>
</dbReference>
<dbReference type="PROSITE" id="PS50801">
    <property type="entry name" value="STAS"/>
    <property type="match status" value="1"/>
</dbReference>
<evidence type="ECO:0000259" key="1">
    <source>
        <dbReference type="PROSITE" id="PS50801"/>
    </source>
</evidence>
<proteinExistence type="predicted"/>
<dbReference type="OrthoDB" id="8527158at2"/>
<dbReference type="SUPFAM" id="SSF52091">
    <property type="entry name" value="SpoIIaa-like"/>
    <property type="match status" value="1"/>
</dbReference>
<dbReference type="Pfam" id="PF13466">
    <property type="entry name" value="STAS_2"/>
    <property type="match status" value="1"/>
</dbReference>
<gene>
    <name evidence="2" type="ORF">EIP75_21135</name>
</gene>
<organism evidence="2 3">
    <name type="scientific">Aquabacterium soli</name>
    <dbReference type="NCBI Taxonomy" id="2493092"/>
    <lineage>
        <taxon>Bacteria</taxon>
        <taxon>Pseudomonadati</taxon>
        <taxon>Pseudomonadota</taxon>
        <taxon>Betaproteobacteria</taxon>
        <taxon>Burkholderiales</taxon>
        <taxon>Aquabacterium</taxon>
    </lineage>
</organism>
<dbReference type="EMBL" id="RSED01000024">
    <property type="protein sequence ID" value="RRS02364.1"/>
    <property type="molecule type" value="Genomic_DNA"/>
</dbReference>
<dbReference type="InterPro" id="IPR036513">
    <property type="entry name" value="STAS_dom_sf"/>
</dbReference>
<dbReference type="CDD" id="cd07043">
    <property type="entry name" value="STAS_anti-anti-sigma_factors"/>
    <property type="match status" value="1"/>
</dbReference>
<reference evidence="2 3" key="1">
    <citation type="submission" date="2018-12" db="EMBL/GenBank/DDBJ databases">
        <title>The whole draft genome of Aquabacterium sp. SJQ9.</title>
        <authorList>
            <person name="Sun L."/>
            <person name="Gao X."/>
            <person name="Chen W."/>
            <person name="Huang K."/>
        </authorList>
    </citation>
    <scope>NUCLEOTIDE SEQUENCE [LARGE SCALE GENOMIC DNA]</scope>
    <source>
        <strain evidence="2 3">SJQ9</strain>
    </source>
</reference>
<dbReference type="InterPro" id="IPR002645">
    <property type="entry name" value="STAS_dom"/>
</dbReference>
<name>A0A3R8TQ77_9BURK</name>
<comment type="caution">
    <text evidence="2">The sequence shown here is derived from an EMBL/GenBank/DDBJ whole genome shotgun (WGS) entry which is preliminary data.</text>
</comment>
<dbReference type="AlphaFoldDB" id="A0A3R8TQ77"/>